<feature type="signal peptide" evidence="1">
    <location>
        <begin position="1"/>
        <end position="24"/>
    </location>
</feature>
<name>A0A3N7HMF9_POPTR</name>
<dbReference type="EMBL" id="CM009302">
    <property type="protein sequence ID" value="RQO99324.1"/>
    <property type="molecule type" value="Genomic_DNA"/>
</dbReference>
<protein>
    <submittedName>
        <fullName evidence="2">Uncharacterized protein</fullName>
    </submittedName>
</protein>
<reference evidence="2 3" key="1">
    <citation type="journal article" date="2006" name="Science">
        <title>The genome of black cottonwood, Populus trichocarpa (Torr. &amp; Gray).</title>
        <authorList>
            <person name="Tuskan G.A."/>
            <person name="Difazio S."/>
            <person name="Jansson S."/>
            <person name="Bohlmann J."/>
            <person name="Grigoriev I."/>
            <person name="Hellsten U."/>
            <person name="Putnam N."/>
            <person name="Ralph S."/>
            <person name="Rombauts S."/>
            <person name="Salamov A."/>
            <person name="Schein J."/>
            <person name="Sterck L."/>
            <person name="Aerts A."/>
            <person name="Bhalerao R.R."/>
            <person name="Bhalerao R.P."/>
            <person name="Blaudez D."/>
            <person name="Boerjan W."/>
            <person name="Brun A."/>
            <person name="Brunner A."/>
            <person name="Busov V."/>
            <person name="Campbell M."/>
            <person name="Carlson J."/>
            <person name="Chalot M."/>
            <person name="Chapman J."/>
            <person name="Chen G.L."/>
            <person name="Cooper D."/>
            <person name="Coutinho P.M."/>
            <person name="Couturier J."/>
            <person name="Covert S."/>
            <person name="Cronk Q."/>
            <person name="Cunningham R."/>
            <person name="Davis J."/>
            <person name="Degroeve S."/>
            <person name="Dejardin A."/>
            <person name="Depamphilis C."/>
            <person name="Detter J."/>
            <person name="Dirks B."/>
            <person name="Dubchak I."/>
            <person name="Duplessis S."/>
            <person name="Ehlting J."/>
            <person name="Ellis B."/>
            <person name="Gendler K."/>
            <person name="Goodstein D."/>
            <person name="Gribskov M."/>
            <person name="Grimwood J."/>
            <person name="Groover A."/>
            <person name="Gunter L."/>
            <person name="Hamberger B."/>
            <person name="Heinze B."/>
            <person name="Helariutta Y."/>
            <person name="Henrissat B."/>
            <person name="Holligan D."/>
            <person name="Holt R."/>
            <person name="Huang W."/>
            <person name="Islam-Faridi N."/>
            <person name="Jones S."/>
            <person name="Jones-Rhoades M."/>
            <person name="Jorgensen R."/>
            <person name="Joshi C."/>
            <person name="Kangasjarvi J."/>
            <person name="Karlsson J."/>
            <person name="Kelleher C."/>
            <person name="Kirkpatrick R."/>
            <person name="Kirst M."/>
            <person name="Kohler A."/>
            <person name="Kalluri U."/>
            <person name="Larimer F."/>
            <person name="Leebens-Mack J."/>
            <person name="Leple J.C."/>
            <person name="Locascio P."/>
            <person name="Lou Y."/>
            <person name="Lucas S."/>
            <person name="Martin F."/>
            <person name="Montanini B."/>
            <person name="Napoli C."/>
            <person name="Nelson D.R."/>
            <person name="Nelson C."/>
            <person name="Nieminen K."/>
            <person name="Nilsson O."/>
            <person name="Pereda V."/>
            <person name="Peter G."/>
            <person name="Philippe R."/>
            <person name="Pilate G."/>
            <person name="Poliakov A."/>
            <person name="Razumovskaya J."/>
            <person name="Richardson P."/>
            <person name="Rinaldi C."/>
            <person name="Ritland K."/>
            <person name="Rouze P."/>
            <person name="Ryaboy D."/>
            <person name="Schmutz J."/>
            <person name="Schrader J."/>
            <person name="Segerman B."/>
            <person name="Shin H."/>
            <person name="Siddiqui A."/>
            <person name="Sterky F."/>
            <person name="Terry A."/>
            <person name="Tsai C.J."/>
            <person name="Uberbacher E."/>
            <person name="Unneberg P."/>
            <person name="Vahala J."/>
            <person name="Wall K."/>
            <person name="Wessler S."/>
            <person name="Yang G."/>
            <person name="Yin T."/>
            <person name="Douglas C."/>
            <person name="Marra M."/>
            <person name="Sandberg G."/>
            <person name="Van de Peer Y."/>
            <person name="Rokhsar D."/>
        </authorList>
    </citation>
    <scope>NUCLEOTIDE SEQUENCE [LARGE SCALE GENOMIC DNA]</scope>
    <source>
        <strain evidence="3">cv. Nisqually</strain>
    </source>
</reference>
<feature type="chain" id="PRO_5018050427" evidence="1">
    <location>
        <begin position="25"/>
        <end position="137"/>
    </location>
</feature>
<proteinExistence type="predicted"/>
<organism evidence="2 3">
    <name type="scientific">Populus trichocarpa</name>
    <name type="common">Western balsam poplar</name>
    <name type="synonym">Populus balsamifera subsp. trichocarpa</name>
    <dbReference type="NCBI Taxonomy" id="3694"/>
    <lineage>
        <taxon>Eukaryota</taxon>
        <taxon>Viridiplantae</taxon>
        <taxon>Streptophyta</taxon>
        <taxon>Embryophyta</taxon>
        <taxon>Tracheophyta</taxon>
        <taxon>Spermatophyta</taxon>
        <taxon>Magnoliopsida</taxon>
        <taxon>eudicotyledons</taxon>
        <taxon>Gunneridae</taxon>
        <taxon>Pentapetalae</taxon>
        <taxon>rosids</taxon>
        <taxon>fabids</taxon>
        <taxon>Malpighiales</taxon>
        <taxon>Salicaceae</taxon>
        <taxon>Saliceae</taxon>
        <taxon>Populus</taxon>
    </lineage>
</organism>
<accession>A0A3N7HMF9</accession>
<keyword evidence="3" id="KW-1185">Reference proteome</keyword>
<sequence length="137" mass="15706">MSETIHGSCFWLSFFVFLSTPMSPLELIQSLQTVLSLETKLLSQHEKSLNLVSSIQSLLSTKNFDEKNEVPWKITQFIPFCVYFTTRKPAKTNRITDGNISSVIITDGLNSISKSVGIYRPYLRRTIHFVWKDATAW</sequence>
<dbReference type="Proteomes" id="UP000006729">
    <property type="component" value="Chromosome 13"/>
</dbReference>
<evidence type="ECO:0000313" key="3">
    <source>
        <dbReference type="Proteomes" id="UP000006729"/>
    </source>
</evidence>
<dbReference type="AlphaFoldDB" id="A0A3N7HMF9"/>
<keyword evidence="1" id="KW-0732">Signal</keyword>
<gene>
    <name evidence="2" type="ORF">POPTR_013G121501</name>
</gene>
<dbReference type="InParanoid" id="A0A3N7HMF9"/>
<evidence type="ECO:0000256" key="1">
    <source>
        <dbReference type="SAM" id="SignalP"/>
    </source>
</evidence>
<evidence type="ECO:0000313" key="2">
    <source>
        <dbReference type="EMBL" id="RQO99324.1"/>
    </source>
</evidence>